<comment type="caution">
    <text evidence="6">The sequence shown here is derived from an EMBL/GenBank/DDBJ whole genome shotgun (WGS) entry which is preliminary data.</text>
</comment>
<evidence type="ECO:0000256" key="3">
    <source>
        <dbReference type="ARBA" id="ARBA00022991"/>
    </source>
</evidence>
<dbReference type="Gene3D" id="3.30.450.20">
    <property type="entry name" value="PAS domain"/>
    <property type="match status" value="1"/>
</dbReference>
<evidence type="ECO:0000256" key="2">
    <source>
        <dbReference type="ARBA" id="ARBA00022643"/>
    </source>
</evidence>
<dbReference type="AlphaFoldDB" id="A0A8J2T239"/>
<dbReference type="OrthoDB" id="447251at2759"/>
<organism evidence="6 7">
    <name type="scientific">Pelagomonas calceolata</name>
    <dbReference type="NCBI Taxonomy" id="35677"/>
    <lineage>
        <taxon>Eukaryota</taxon>
        <taxon>Sar</taxon>
        <taxon>Stramenopiles</taxon>
        <taxon>Ochrophyta</taxon>
        <taxon>Pelagophyceae</taxon>
        <taxon>Pelagomonadales</taxon>
        <taxon>Pelagomonadaceae</taxon>
        <taxon>Pelagomonas</taxon>
    </lineage>
</organism>
<sequence length="198" mass="21078">MPGSPATTGRSLAQTKDHVGLPIADILATISQEGVNRVFVDYLQRTTPESQYLVGDAHDADCAIVACSGAWLERCGYGEAEVIGRGCRHLQGPETCARAVAAMGEAMGRDGQCATSLINYHADGSKFQNDFILVPLTSRDSTAARYYMSVHASEPALDWSLAPPVPAQSPEARMRSFSETLSPSQATRSPPAGLRVPV</sequence>
<dbReference type="PANTHER" id="PTHR47429:SF2">
    <property type="entry name" value="PROTEIN TWIN LOV 1"/>
    <property type="match status" value="1"/>
</dbReference>
<feature type="compositionally biased region" description="Polar residues" evidence="4">
    <location>
        <begin position="177"/>
        <end position="188"/>
    </location>
</feature>
<evidence type="ECO:0000256" key="4">
    <source>
        <dbReference type="SAM" id="MobiDB-lite"/>
    </source>
</evidence>
<feature type="domain" description="PAS" evidence="5">
    <location>
        <begin position="59"/>
        <end position="139"/>
    </location>
</feature>
<protein>
    <recommendedName>
        <fullName evidence="5">PAS domain-containing protein</fullName>
    </recommendedName>
</protein>
<keyword evidence="2" id="KW-0288">FMN</keyword>
<dbReference type="InterPro" id="IPR035965">
    <property type="entry name" value="PAS-like_dom_sf"/>
</dbReference>
<name>A0A8J2T239_9STRA</name>
<dbReference type="SUPFAM" id="SSF55785">
    <property type="entry name" value="PYP-like sensor domain (PAS domain)"/>
    <property type="match status" value="1"/>
</dbReference>
<gene>
    <name evidence="6" type="ORF">PECAL_6P12770</name>
</gene>
<proteinExistence type="predicted"/>
<keyword evidence="1" id="KW-0285">Flavoprotein</keyword>
<dbReference type="GO" id="GO:0005634">
    <property type="term" value="C:nucleus"/>
    <property type="evidence" value="ECO:0007669"/>
    <property type="project" value="TreeGrafter"/>
</dbReference>
<dbReference type="PANTHER" id="PTHR47429">
    <property type="entry name" value="PROTEIN TWIN LOV 1"/>
    <property type="match status" value="1"/>
</dbReference>
<evidence type="ECO:0000313" key="6">
    <source>
        <dbReference type="EMBL" id="CAH0379649.1"/>
    </source>
</evidence>
<keyword evidence="3" id="KW-0157">Chromophore</keyword>
<evidence type="ECO:0000259" key="5">
    <source>
        <dbReference type="Pfam" id="PF13426"/>
    </source>
</evidence>
<dbReference type="InterPro" id="IPR000014">
    <property type="entry name" value="PAS"/>
</dbReference>
<reference evidence="6" key="1">
    <citation type="submission" date="2021-11" db="EMBL/GenBank/DDBJ databases">
        <authorList>
            <consortium name="Genoscope - CEA"/>
            <person name="William W."/>
        </authorList>
    </citation>
    <scope>NUCLEOTIDE SEQUENCE</scope>
</reference>
<dbReference type="Proteomes" id="UP000789595">
    <property type="component" value="Unassembled WGS sequence"/>
</dbReference>
<dbReference type="EMBL" id="CAKKNE010000006">
    <property type="protein sequence ID" value="CAH0379649.1"/>
    <property type="molecule type" value="Genomic_DNA"/>
</dbReference>
<accession>A0A8J2T239</accession>
<feature type="region of interest" description="Disordered" evidence="4">
    <location>
        <begin position="162"/>
        <end position="198"/>
    </location>
</feature>
<evidence type="ECO:0000256" key="1">
    <source>
        <dbReference type="ARBA" id="ARBA00022630"/>
    </source>
</evidence>
<keyword evidence="7" id="KW-1185">Reference proteome</keyword>
<evidence type="ECO:0000313" key="7">
    <source>
        <dbReference type="Proteomes" id="UP000789595"/>
    </source>
</evidence>
<dbReference type="Pfam" id="PF13426">
    <property type="entry name" value="PAS_9"/>
    <property type="match status" value="1"/>
</dbReference>